<organism evidence="7 8">
    <name type="scientific">Campylobacter avium LMG 24591</name>
    <dbReference type="NCBI Taxonomy" id="522484"/>
    <lineage>
        <taxon>Bacteria</taxon>
        <taxon>Pseudomonadati</taxon>
        <taxon>Campylobacterota</taxon>
        <taxon>Epsilonproteobacteria</taxon>
        <taxon>Campylobacterales</taxon>
        <taxon>Campylobacteraceae</taxon>
        <taxon>Campylobacter</taxon>
    </lineage>
</organism>
<accession>A0A222MVV2</accession>
<keyword evidence="8" id="KW-1185">Reference proteome</keyword>
<dbReference type="GO" id="GO:0016787">
    <property type="term" value="F:hydrolase activity"/>
    <property type="evidence" value="ECO:0007669"/>
    <property type="project" value="UniProtKB-KW"/>
</dbReference>
<dbReference type="InterPro" id="IPR038987">
    <property type="entry name" value="MoeA-like"/>
</dbReference>
<dbReference type="GO" id="GO:0046872">
    <property type="term" value="F:metal ion binding"/>
    <property type="evidence" value="ECO:0007669"/>
    <property type="project" value="UniProtKB-UniRule"/>
</dbReference>
<comment type="pathway">
    <text evidence="4">Cofactor biosynthesis; molybdopterin biosynthesis.</text>
</comment>
<dbReference type="KEGG" id="cavi:CAV_0106"/>
<dbReference type="UniPathway" id="UPA00344"/>
<reference evidence="7 8" key="1">
    <citation type="submission" date="2017-07" db="EMBL/GenBank/DDBJ databases">
        <title>Analysis of two Campylobacter avium genomes and identification of a novel hippuricase gene.</title>
        <authorList>
            <person name="Miller W.G."/>
            <person name="Chapman M.H."/>
            <person name="Yee E."/>
            <person name="Revez J."/>
            <person name="Bono J.L."/>
            <person name="Rossi M."/>
        </authorList>
    </citation>
    <scope>NUCLEOTIDE SEQUENCE [LARGE SCALE GENOMIC DNA]</scope>
    <source>
        <strain evidence="7 8">LMG 24591</strain>
    </source>
</reference>
<dbReference type="RefSeq" id="WP_094324573.1">
    <property type="nucleotide sequence ID" value="NZ_CP022347.1"/>
</dbReference>
<evidence type="ECO:0000259" key="6">
    <source>
        <dbReference type="SMART" id="SM00852"/>
    </source>
</evidence>
<dbReference type="InterPro" id="IPR036425">
    <property type="entry name" value="MoaB/Mog-like_dom_sf"/>
</dbReference>
<keyword evidence="4" id="KW-0479">Metal-binding</keyword>
<evidence type="ECO:0000313" key="7">
    <source>
        <dbReference type="EMBL" id="ASQ29778.1"/>
    </source>
</evidence>
<dbReference type="AlphaFoldDB" id="A0A222MVV2"/>
<dbReference type="SUPFAM" id="SSF63882">
    <property type="entry name" value="MoeA N-terminal region -like"/>
    <property type="match status" value="1"/>
</dbReference>
<gene>
    <name evidence="7" type="primary">moeA1</name>
    <name evidence="7" type="ORF">CAV_0106</name>
</gene>
<evidence type="ECO:0000256" key="4">
    <source>
        <dbReference type="RuleBase" id="RU365090"/>
    </source>
</evidence>
<dbReference type="Gene3D" id="3.90.105.10">
    <property type="entry name" value="Molybdopterin biosynthesis moea protein, domain 2"/>
    <property type="match status" value="1"/>
</dbReference>
<keyword evidence="4 7" id="KW-0808">Transferase</keyword>
<dbReference type="PANTHER" id="PTHR10192">
    <property type="entry name" value="MOLYBDOPTERIN BIOSYNTHESIS PROTEIN"/>
    <property type="match status" value="1"/>
</dbReference>
<dbReference type="Proteomes" id="UP000201169">
    <property type="component" value="Chromosome"/>
</dbReference>
<comment type="catalytic activity">
    <reaction evidence="3">
        <text>adenylyl-molybdopterin + molybdate = Mo-molybdopterin + AMP + H(+)</text>
        <dbReference type="Rhea" id="RHEA:35047"/>
        <dbReference type="ChEBI" id="CHEBI:15378"/>
        <dbReference type="ChEBI" id="CHEBI:36264"/>
        <dbReference type="ChEBI" id="CHEBI:62727"/>
        <dbReference type="ChEBI" id="CHEBI:71302"/>
        <dbReference type="ChEBI" id="CHEBI:456215"/>
        <dbReference type="EC" id="2.10.1.1"/>
    </reaction>
</comment>
<keyword evidence="4" id="KW-0460">Magnesium</keyword>
<dbReference type="Gene3D" id="3.40.980.10">
    <property type="entry name" value="MoaB/Mog-like domain"/>
    <property type="match status" value="1"/>
</dbReference>
<dbReference type="Gene3D" id="2.40.340.10">
    <property type="entry name" value="MoeA, C-terminal, domain IV"/>
    <property type="match status" value="1"/>
</dbReference>
<dbReference type="InterPro" id="IPR036688">
    <property type="entry name" value="MoeA_C_domain_IV_sf"/>
</dbReference>
<name>A0A222MVV2_9BACT</name>
<comment type="similarity">
    <text evidence="2 4">Belongs to the MoeA family.</text>
</comment>
<keyword evidence="7" id="KW-0378">Hydrolase</keyword>
<evidence type="ECO:0000256" key="5">
    <source>
        <dbReference type="SAM" id="Phobius"/>
    </source>
</evidence>
<keyword evidence="5" id="KW-0472">Membrane</keyword>
<feature type="transmembrane region" description="Helical" evidence="5">
    <location>
        <begin position="285"/>
        <end position="304"/>
    </location>
</feature>
<dbReference type="GO" id="GO:0005829">
    <property type="term" value="C:cytosol"/>
    <property type="evidence" value="ECO:0007669"/>
    <property type="project" value="TreeGrafter"/>
</dbReference>
<dbReference type="InterPro" id="IPR005110">
    <property type="entry name" value="MoeA_linker/N"/>
</dbReference>
<dbReference type="SUPFAM" id="SSF53218">
    <property type="entry name" value="Molybdenum cofactor biosynthesis proteins"/>
    <property type="match status" value="1"/>
</dbReference>
<comment type="cofactor">
    <cofactor evidence="4">
        <name>Mg(2+)</name>
        <dbReference type="ChEBI" id="CHEBI:18420"/>
    </cofactor>
</comment>
<keyword evidence="4" id="KW-0501">Molybdenum cofactor biosynthesis</keyword>
<keyword evidence="4" id="KW-0500">Molybdenum</keyword>
<comment type="function">
    <text evidence="1 4">Catalyzes the insertion of molybdate into adenylated molybdopterin with the concomitant release of AMP.</text>
</comment>
<evidence type="ECO:0000313" key="8">
    <source>
        <dbReference type="Proteomes" id="UP000201169"/>
    </source>
</evidence>
<dbReference type="InterPro" id="IPR036135">
    <property type="entry name" value="MoeA_linker/N_sf"/>
</dbReference>
<dbReference type="Pfam" id="PF00994">
    <property type="entry name" value="MoCF_biosynth"/>
    <property type="match status" value="1"/>
</dbReference>
<sequence>MITYKQALSLLDLHIKDYNFIEKVSITECLDRILAQDISAMDDNPSFATASMDGYAISFSSLDKAFKIVGEIAAGEFKDLSISENTCIKTMTGALMPKNSDTLVPVEFVEREGDEIRIKEKLRKGFAVRKVAECYKKGEILLKKGTKLGFAEIALLAELGYFHITVFKKPVISILSTGSELKDLGESLQNPAQLRSSNHIALANIAKKLHSKPVLYPLLKDDKDEIAFHLESALQSSDIVVSTGGVSMGDFDFLKELVKDYELIFDKVCIKPGKHVKIASFENKFILALPGFAYSAICTFTLFARHIIYTWLLQEKNYYLKAYFQGSHAKEHDLLEFLTCNLVFKDAKIYANLEGKKQGSSAIISNLSKAALLMNDKKEIKENELVDILLLP</sequence>
<keyword evidence="5" id="KW-0812">Transmembrane</keyword>
<dbReference type="GO" id="GO:0006777">
    <property type="term" value="P:Mo-molybdopterin cofactor biosynthetic process"/>
    <property type="evidence" value="ECO:0007669"/>
    <property type="project" value="UniProtKB-UniRule"/>
</dbReference>
<dbReference type="GO" id="GO:0061599">
    <property type="term" value="F:molybdopterin molybdotransferase activity"/>
    <property type="evidence" value="ECO:0007669"/>
    <property type="project" value="UniProtKB-UniRule"/>
</dbReference>
<dbReference type="SMART" id="SM00852">
    <property type="entry name" value="MoCF_biosynth"/>
    <property type="match status" value="1"/>
</dbReference>
<dbReference type="EMBL" id="CP022347">
    <property type="protein sequence ID" value="ASQ29778.1"/>
    <property type="molecule type" value="Genomic_DNA"/>
</dbReference>
<dbReference type="OrthoDB" id="9804758at2"/>
<dbReference type="PANTHER" id="PTHR10192:SF5">
    <property type="entry name" value="GEPHYRIN"/>
    <property type="match status" value="1"/>
</dbReference>
<evidence type="ECO:0000256" key="2">
    <source>
        <dbReference type="ARBA" id="ARBA00010763"/>
    </source>
</evidence>
<dbReference type="InterPro" id="IPR001453">
    <property type="entry name" value="MoaB/Mog_dom"/>
</dbReference>
<dbReference type="Pfam" id="PF03453">
    <property type="entry name" value="MoeA_N"/>
    <property type="match status" value="1"/>
</dbReference>
<dbReference type="EC" id="2.10.1.1" evidence="4"/>
<feature type="domain" description="MoaB/Mog" evidence="6">
    <location>
        <begin position="173"/>
        <end position="310"/>
    </location>
</feature>
<proteinExistence type="inferred from homology"/>
<evidence type="ECO:0000256" key="3">
    <source>
        <dbReference type="ARBA" id="ARBA00047317"/>
    </source>
</evidence>
<protein>
    <recommendedName>
        <fullName evidence="4">Molybdopterin molybdenumtransferase</fullName>
        <ecNumber evidence="4">2.10.1.1</ecNumber>
    </recommendedName>
</protein>
<dbReference type="Gene3D" id="2.170.190.11">
    <property type="entry name" value="Molybdopterin biosynthesis moea protein, domain 3"/>
    <property type="match status" value="1"/>
</dbReference>
<evidence type="ECO:0000256" key="1">
    <source>
        <dbReference type="ARBA" id="ARBA00002901"/>
    </source>
</evidence>
<keyword evidence="5" id="KW-1133">Transmembrane helix</keyword>
<dbReference type="CDD" id="cd00887">
    <property type="entry name" value="MoeA"/>
    <property type="match status" value="1"/>
</dbReference>